<feature type="compositionally biased region" description="Basic residues" evidence="1">
    <location>
        <begin position="94"/>
        <end position="104"/>
    </location>
</feature>
<feature type="compositionally biased region" description="Basic residues" evidence="1">
    <location>
        <begin position="232"/>
        <end position="273"/>
    </location>
</feature>
<feature type="compositionally biased region" description="Basic residues" evidence="1">
    <location>
        <begin position="115"/>
        <end position="124"/>
    </location>
</feature>
<accession>A0A6J4S064</accession>
<feature type="non-terminal residue" evidence="2">
    <location>
        <position position="1"/>
    </location>
</feature>
<feature type="region of interest" description="Disordered" evidence="1">
    <location>
        <begin position="366"/>
        <end position="491"/>
    </location>
</feature>
<evidence type="ECO:0000313" key="2">
    <source>
        <dbReference type="EMBL" id="CAA9480035.1"/>
    </source>
</evidence>
<evidence type="ECO:0000256" key="1">
    <source>
        <dbReference type="SAM" id="MobiDB-lite"/>
    </source>
</evidence>
<feature type="compositionally biased region" description="Low complexity" evidence="1">
    <location>
        <begin position="11"/>
        <end position="20"/>
    </location>
</feature>
<protein>
    <submittedName>
        <fullName evidence="2">Uncharacterized protein</fullName>
    </submittedName>
</protein>
<feature type="compositionally biased region" description="Basic residues" evidence="1">
    <location>
        <begin position="394"/>
        <end position="407"/>
    </location>
</feature>
<feature type="compositionally biased region" description="Basic residues" evidence="1">
    <location>
        <begin position="1"/>
        <end position="10"/>
    </location>
</feature>
<reference evidence="2" key="1">
    <citation type="submission" date="2020-02" db="EMBL/GenBank/DDBJ databases">
        <authorList>
            <person name="Meier V. D."/>
        </authorList>
    </citation>
    <scope>NUCLEOTIDE SEQUENCE</scope>
    <source>
        <strain evidence="2">AVDCRST_MAG45</strain>
    </source>
</reference>
<dbReference type="EMBL" id="CADCVU010000010">
    <property type="protein sequence ID" value="CAA9480035.1"/>
    <property type="molecule type" value="Genomic_DNA"/>
</dbReference>
<feature type="region of interest" description="Disordered" evidence="1">
    <location>
        <begin position="227"/>
        <end position="337"/>
    </location>
</feature>
<sequence>EGRRDRRRTGWPRSRAAPAGRRSRGHRGRPARAPRWARLPAARPGLHLGHGPVAADHAVGARGDLRRRRARPPPRGDHAPARAALPHPLGRGRSPSRLRQRPRATARGDRAVLLGRRRSPRRLPRGGATDLRGGDPGRGPPALSARARFRRAPAHHAASRRGTAAAPLRRALLPAPACARGLLLPFPVHRRRPVSRPRHLRRSGLPADRRRRLVRRGWDLLDRRGHGAPARRAVRGGRRAHRALRRPPRGRGRGARGDPRRRRAHPGRRRGLERRRALDPRAARAARARAEPDPDDVLLPAVPRHRPHLPRASPSHAHARARLPRDHRRGHARARGPAAALHLRAHPLAHRAGDGAAGRRLDLRAAAGAQPARADRLGHRGGAAARPPGVRLRALVRSRGPRRLDRRRARDDARGLSLRARGGRRQRLCRRAHAAPVGLLPPAQPRPLGRGPLLRRRGDPSGRRRAGGAARSRGHRRPDREGPCARTARRL</sequence>
<feature type="region of interest" description="Disordered" evidence="1">
    <location>
        <begin position="1"/>
        <end position="143"/>
    </location>
</feature>
<feature type="compositionally biased region" description="Basic and acidic residues" evidence="1">
    <location>
        <begin position="274"/>
        <end position="292"/>
    </location>
</feature>
<dbReference type="AlphaFoldDB" id="A0A6J4S064"/>
<organism evidence="2">
    <name type="scientific">uncultured Solirubrobacterales bacterium</name>
    <dbReference type="NCBI Taxonomy" id="768556"/>
    <lineage>
        <taxon>Bacteria</taxon>
        <taxon>Bacillati</taxon>
        <taxon>Actinomycetota</taxon>
        <taxon>Thermoleophilia</taxon>
        <taxon>Solirubrobacterales</taxon>
        <taxon>environmental samples</taxon>
    </lineage>
</organism>
<feature type="compositionally biased region" description="Basic residues" evidence="1">
    <location>
        <begin position="421"/>
        <end position="433"/>
    </location>
</feature>
<feature type="compositionally biased region" description="Low complexity" evidence="1">
    <location>
        <begin position="382"/>
        <end position="393"/>
    </location>
</feature>
<name>A0A6J4S064_9ACTN</name>
<feature type="compositionally biased region" description="Basic residues" evidence="1">
    <location>
        <begin position="21"/>
        <end position="32"/>
    </location>
</feature>
<proteinExistence type="predicted"/>
<feature type="compositionally biased region" description="Low complexity" evidence="1">
    <location>
        <begin position="434"/>
        <end position="452"/>
    </location>
</feature>
<feature type="non-terminal residue" evidence="2">
    <location>
        <position position="491"/>
    </location>
</feature>
<feature type="compositionally biased region" description="Basic residues" evidence="1">
    <location>
        <begin position="317"/>
        <end position="334"/>
    </location>
</feature>
<gene>
    <name evidence="2" type="ORF">AVDCRST_MAG45-102</name>
</gene>
<feature type="compositionally biased region" description="Low complexity" evidence="1">
    <location>
        <begin position="33"/>
        <end position="46"/>
    </location>
</feature>